<dbReference type="PRINTS" id="PR00385">
    <property type="entry name" value="P450"/>
</dbReference>
<dbReference type="SUPFAM" id="SSF48264">
    <property type="entry name" value="Cytochrome P450"/>
    <property type="match status" value="1"/>
</dbReference>
<name>A0A3N4YMZ6_9MICO</name>
<keyword evidence="9" id="KW-1185">Reference proteome</keyword>
<dbReference type="Gene3D" id="1.10.630.10">
    <property type="entry name" value="Cytochrome P450"/>
    <property type="match status" value="1"/>
</dbReference>
<dbReference type="GO" id="GO:0020037">
    <property type="term" value="F:heme binding"/>
    <property type="evidence" value="ECO:0007669"/>
    <property type="project" value="InterPro"/>
</dbReference>
<dbReference type="FunFam" id="1.10.630.10:FF:000018">
    <property type="entry name" value="Cytochrome P450 monooxygenase"/>
    <property type="match status" value="1"/>
</dbReference>
<dbReference type="GO" id="GO:0004497">
    <property type="term" value="F:monooxygenase activity"/>
    <property type="evidence" value="ECO:0007669"/>
    <property type="project" value="UniProtKB-KW"/>
</dbReference>
<dbReference type="InterPro" id="IPR001128">
    <property type="entry name" value="Cyt_P450"/>
</dbReference>
<evidence type="ECO:0000256" key="4">
    <source>
        <dbReference type="ARBA" id="ARBA00023002"/>
    </source>
</evidence>
<dbReference type="GO" id="GO:0016705">
    <property type="term" value="F:oxidoreductase activity, acting on paired donors, with incorporation or reduction of molecular oxygen"/>
    <property type="evidence" value="ECO:0007669"/>
    <property type="project" value="InterPro"/>
</dbReference>
<gene>
    <name evidence="8" type="ORF">EDD34_2106</name>
</gene>
<evidence type="ECO:0000256" key="2">
    <source>
        <dbReference type="ARBA" id="ARBA00022617"/>
    </source>
</evidence>
<dbReference type="GO" id="GO:0005506">
    <property type="term" value="F:iron ion binding"/>
    <property type="evidence" value="ECO:0007669"/>
    <property type="project" value="InterPro"/>
</dbReference>
<evidence type="ECO:0000256" key="3">
    <source>
        <dbReference type="ARBA" id="ARBA00022723"/>
    </source>
</evidence>
<sequence length="408" mass="44271">MTASPVLALDPTGQDIHGEIERARARGPITQVVLPGSLHAWMITDYATITSLLTDERVSKDAAQHWADLRAGNVPADWPLMPWIVKSGMFTAHGPEHRRLRRLANSAFTQHRTGALKPMIKNIVATTVDDVADRLGQPGSPIVDLREAFCFPIPIKTIGALLGVPDDLLAPIRSGADALFDTATTPEMLAERFGDLNMAVAELITRRRHKPTSDLTSALIRASHDGAGYSDEELIETVRVLVVAGYETTVNLLDQAAVALLTYPEHLSAAREGRITWEDVIDETLRWRSPAANLPLRYATEDILVDGLTIAAGEAILTSFAGAGRDPLVHENPHVFDPTRTSRREHLGFGFGAHRCLGAPLAVLEAALALPALFDRFPNLTLAQPADQLRANPGFITDGHARVPVRLG</sequence>
<dbReference type="InterPro" id="IPR002397">
    <property type="entry name" value="Cyt_P450_B"/>
</dbReference>
<dbReference type="RefSeq" id="WP_123814510.1">
    <property type="nucleotide sequence ID" value="NZ_RKQZ01000001.1"/>
</dbReference>
<dbReference type="Pfam" id="PF00067">
    <property type="entry name" value="p450"/>
    <property type="match status" value="1"/>
</dbReference>
<accession>A0A3N4YMZ6</accession>
<organism evidence="8 9">
    <name type="scientific">Myceligenerans xiligouense</name>
    <dbReference type="NCBI Taxonomy" id="253184"/>
    <lineage>
        <taxon>Bacteria</taxon>
        <taxon>Bacillati</taxon>
        <taxon>Actinomycetota</taxon>
        <taxon>Actinomycetes</taxon>
        <taxon>Micrococcales</taxon>
        <taxon>Promicromonosporaceae</taxon>
        <taxon>Myceligenerans</taxon>
    </lineage>
</organism>
<dbReference type="InterPro" id="IPR017972">
    <property type="entry name" value="Cyt_P450_CS"/>
</dbReference>
<comment type="caution">
    <text evidence="8">The sequence shown here is derived from an EMBL/GenBank/DDBJ whole genome shotgun (WGS) entry which is preliminary data.</text>
</comment>
<dbReference type="OrthoDB" id="502624at2"/>
<evidence type="ECO:0000256" key="1">
    <source>
        <dbReference type="ARBA" id="ARBA00010617"/>
    </source>
</evidence>
<comment type="similarity">
    <text evidence="1 7">Belongs to the cytochrome P450 family.</text>
</comment>
<dbReference type="PANTHER" id="PTHR46696">
    <property type="entry name" value="P450, PUTATIVE (EUROFUNG)-RELATED"/>
    <property type="match status" value="1"/>
</dbReference>
<keyword evidence="3 7" id="KW-0479">Metal-binding</keyword>
<dbReference type="PRINTS" id="PR00359">
    <property type="entry name" value="BP450"/>
</dbReference>
<keyword evidence="2 7" id="KW-0349">Heme</keyword>
<evidence type="ECO:0000256" key="7">
    <source>
        <dbReference type="RuleBase" id="RU000461"/>
    </source>
</evidence>
<evidence type="ECO:0000313" key="9">
    <source>
        <dbReference type="Proteomes" id="UP000280501"/>
    </source>
</evidence>
<evidence type="ECO:0000256" key="5">
    <source>
        <dbReference type="ARBA" id="ARBA00023004"/>
    </source>
</evidence>
<dbReference type="EMBL" id="RKQZ01000001">
    <property type="protein sequence ID" value="RPF21477.1"/>
    <property type="molecule type" value="Genomic_DNA"/>
</dbReference>
<proteinExistence type="inferred from homology"/>
<keyword evidence="6 7" id="KW-0503">Monooxygenase</keyword>
<reference evidence="8 9" key="1">
    <citation type="submission" date="2018-11" db="EMBL/GenBank/DDBJ databases">
        <title>Sequencing the genomes of 1000 actinobacteria strains.</title>
        <authorList>
            <person name="Klenk H.-P."/>
        </authorList>
    </citation>
    <scope>NUCLEOTIDE SEQUENCE [LARGE SCALE GENOMIC DNA]</scope>
    <source>
        <strain evidence="8 9">DSM 15700</strain>
    </source>
</reference>
<dbReference type="InterPro" id="IPR036396">
    <property type="entry name" value="Cyt_P450_sf"/>
</dbReference>
<evidence type="ECO:0000256" key="6">
    <source>
        <dbReference type="ARBA" id="ARBA00023033"/>
    </source>
</evidence>
<dbReference type="CDD" id="cd11029">
    <property type="entry name" value="CYP107-like"/>
    <property type="match status" value="1"/>
</dbReference>
<keyword evidence="4 7" id="KW-0560">Oxidoreductase</keyword>
<keyword evidence="5 7" id="KW-0408">Iron</keyword>
<dbReference type="AlphaFoldDB" id="A0A3N4YMZ6"/>
<dbReference type="PANTHER" id="PTHR46696:SF1">
    <property type="entry name" value="CYTOCHROME P450 YJIB-RELATED"/>
    <property type="match status" value="1"/>
</dbReference>
<dbReference type="Proteomes" id="UP000280501">
    <property type="component" value="Unassembled WGS sequence"/>
</dbReference>
<dbReference type="PROSITE" id="PS00086">
    <property type="entry name" value="CYTOCHROME_P450"/>
    <property type="match status" value="1"/>
</dbReference>
<evidence type="ECO:0000313" key="8">
    <source>
        <dbReference type="EMBL" id="RPF21477.1"/>
    </source>
</evidence>
<protein>
    <submittedName>
        <fullName evidence="8">Cytochrome P450</fullName>
    </submittedName>
</protein>